<dbReference type="AlphaFoldDB" id="A0A6A4HLB0"/>
<accession>A0A6A4HLB0</accession>
<evidence type="ECO:0000313" key="1">
    <source>
        <dbReference type="EMBL" id="KAE9398813.1"/>
    </source>
</evidence>
<dbReference type="EMBL" id="ML769477">
    <property type="protein sequence ID" value="KAE9398813.1"/>
    <property type="molecule type" value="Genomic_DNA"/>
</dbReference>
<gene>
    <name evidence="1" type="ORF">BT96DRAFT_717065</name>
</gene>
<reference evidence="1" key="1">
    <citation type="journal article" date="2019" name="Environ. Microbiol.">
        <title>Fungal ecological strategies reflected in gene transcription - a case study of two litter decomposers.</title>
        <authorList>
            <person name="Barbi F."/>
            <person name="Kohler A."/>
            <person name="Barry K."/>
            <person name="Baskaran P."/>
            <person name="Daum C."/>
            <person name="Fauchery L."/>
            <person name="Ihrmark K."/>
            <person name="Kuo A."/>
            <person name="LaButti K."/>
            <person name="Lipzen A."/>
            <person name="Morin E."/>
            <person name="Grigoriev I.V."/>
            <person name="Henrissat B."/>
            <person name="Lindahl B."/>
            <person name="Martin F."/>
        </authorList>
    </citation>
    <scope>NUCLEOTIDE SEQUENCE</scope>
    <source>
        <strain evidence="1">JB14</strain>
    </source>
</reference>
<organism evidence="1 2">
    <name type="scientific">Gymnopus androsaceus JB14</name>
    <dbReference type="NCBI Taxonomy" id="1447944"/>
    <lineage>
        <taxon>Eukaryota</taxon>
        <taxon>Fungi</taxon>
        <taxon>Dikarya</taxon>
        <taxon>Basidiomycota</taxon>
        <taxon>Agaricomycotina</taxon>
        <taxon>Agaricomycetes</taxon>
        <taxon>Agaricomycetidae</taxon>
        <taxon>Agaricales</taxon>
        <taxon>Marasmiineae</taxon>
        <taxon>Omphalotaceae</taxon>
        <taxon>Gymnopus</taxon>
    </lineage>
</organism>
<keyword evidence="2" id="KW-1185">Reference proteome</keyword>
<sequence>MAFVKKIPISYLFLHKNEIYASAVLIALLAYRTSDTEQRIHGINVLKCAARGTIDFVARSPKMLLGFAQAAGAGGQCYKLWNSIQKFLHPISEWWLHLWLPWRFRSQYSTYPTEEAEQRYWDSAKLFRRQLQSSDARFCLPSSSPRTKILSRDDYEDRIPIITSYQPALPPHRNTRDLGKTRKRWDTGMSSGRSEVAEYHLPVKAFCKWHRMTFPDKNAIDLLESWSHDEEIQCRREARDPSHIALIPNKKALRVRYQPLTTISISKHVGLMAAKPFIRR</sequence>
<evidence type="ECO:0000313" key="2">
    <source>
        <dbReference type="Proteomes" id="UP000799118"/>
    </source>
</evidence>
<protein>
    <submittedName>
        <fullName evidence="1">Uncharacterized protein</fullName>
    </submittedName>
</protein>
<dbReference type="Proteomes" id="UP000799118">
    <property type="component" value="Unassembled WGS sequence"/>
</dbReference>
<name>A0A6A4HLB0_9AGAR</name>
<dbReference type="OrthoDB" id="3243439at2759"/>
<proteinExistence type="predicted"/>